<comment type="caution">
    <text evidence="12">The sequence shown here is derived from an EMBL/GenBank/DDBJ whole genome shotgun (WGS) entry which is preliminary data.</text>
</comment>
<feature type="coiled-coil region" evidence="10">
    <location>
        <begin position="121"/>
        <end position="188"/>
    </location>
</feature>
<keyword evidence="13" id="KW-1185">Reference proteome</keyword>
<dbReference type="EMBL" id="LUUK01000172">
    <property type="protein sequence ID" value="OAI18175.1"/>
    <property type="molecule type" value="Genomic_DNA"/>
</dbReference>
<evidence type="ECO:0000256" key="3">
    <source>
        <dbReference type="ARBA" id="ARBA00022448"/>
    </source>
</evidence>
<comment type="subcellular location">
    <subcellularLocation>
        <location evidence="1 9">Cell inner membrane</location>
        <topology evidence="1 9">Single-pass membrane protein</topology>
    </subcellularLocation>
</comment>
<dbReference type="STRING" id="702114.A1355_06315"/>
<dbReference type="AlphaFoldDB" id="A0A177NJU9"/>
<evidence type="ECO:0000256" key="1">
    <source>
        <dbReference type="ARBA" id="ARBA00004377"/>
    </source>
</evidence>
<evidence type="ECO:0000256" key="9">
    <source>
        <dbReference type="RuleBase" id="RU365093"/>
    </source>
</evidence>
<dbReference type="PRINTS" id="PR01490">
    <property type="entry name" value="RTXTOXIND"/>
</dbReference>
<evidence type="ECO:0000256" key="7">
    <source>
        <dbReference type="ARBA" id="ARBA00022989"/>
    </source>
</evidence>
<dbReference type="SUPFAM" id="SSF111369">
    <property type="entry name" value="HlyD-like secretion proteins"/>
    <property type="match status" value="1"/>
</dbReference>
<evidence type="ECO:0000313" key="12">
    <source>
        <dbReference type="EMBL" id="OAI18175.1"/>
    </source>
</evidence>
<evidence type="ECO:0000256" key="2">
    <source>
        <dbReference type="ARBA" id="ARBA00009477"/>
    </source>
</evidence>
<dbReference type="NCBIfam" id="TIGR01843">
    <property type="entry name" value="type_I_hlyD"/>
    <property type="match status" value="1"/>
</dbReference>
<evidence type="ECO:0000256" key="6">
    <source>
        <dbReference type="ARBA" id="ARBA00022692"/>
    </source>
</evidence>
<gene>
    <name evidence="12" type="ORF">A1355_06315</name>
</gene>
<feature type="coiled-coil region" evidence="10">
    <location>
        <begin position="227"/>
        <end position="297"/>
    </location>
</feature>
<dbReference type="GO" id="GO:0005886">
    <property type="term" value="C:plasma membrane"/>
    <property type="evidence" value="ECO:0007669"/>
    <property type="project" value="UniProtKB-SubCell"/>
</dbReference>
<accession>A0A177NJU9</accession>
<dbReference type="PANTHER" id="PTHR30386:SF26">
    <property type="entry name" value="TRANSPORT PROTEIN COMB"/>
    <property type="match status" value="1"/>
</dbReference>
<evidence type="ECO:0000313" key="13">
    <source>
        <dbReference type="Proteomes" id="UP000077628"/>
    </source>
</evidence>
<keyword evidence="6 9" id="KW-0812">Transmembrane</keyword>
<dbReference type="Pfam" id="PF26002">
    <property type="entry name" value="Beta-barrel_AprE"/>
    <property type="match status" value="1"/>
</dbReference>
<feature type="domain" description="AprE-like beta-barrel" evidence="11">
    <location>
        <begin position="340"/>
        <end position="431"/>
    </location>
</feature>
<keyword evidence="4 9" id="KW-1003">Cell membrane</keyword>
<keyword evidence="10" id="KW-0175">Coiled coil</keyword>
<keyword evidence="3 9" id="KW-0813">Transport</keyword>
<dbReference type="Proteomes" id="UP000077628">
    <property type="component" value="Unassembled WGS sequence"/>
</dbReference>
<dbReference type="InterPro" id="IPR010129">
    <property type="entry name" value="T1SS_HlyD"/>
</dbReference>
<keyword evidence="7 9" id="KW-1133">Transmembrane helix</keyword>
<comment type="similarity">
    <text evidence="2 9">Belongs to the membrane fusion protein (MFP) (TC 8.A.1) family.</text>
</comment>
<evidence type="ECO:0000259" key="11">
    <source>
        <dbReference type="Pfam" id="PF26002"/>
    </source>
</evidence>
<evidence type="ECO:0000256" key="8">
    <source>
        <dbReference type="ARBA" id="ARBA00023136"/>
    </source>
</evidence>
<name>A0A177NJU9_9GAMM</name>
<feature type="transmembrane region" description="Helical" evidence="9">
    <location>
        <begin position="44"/>
        <end position="62"/>
    </location>
</feature>
<dbReference type="PANTHER" id="PTHR30386">
    <property type="entry name" value="MEMBRANE FUSION SUBUNIT OF EMRAB-TOLC MULTIDRUG EFFLUX PUMP"/>
    <property type="match status" value="1"/>
</dbReference>
<keyword evidence="5 9" id="KW-0997">Cell inner membrane</keyword>
<dbReference type="GO" id="GO:0015031">
    <property type="term" value="P:protein transport"/>
    <property type="evidence" value="ECO:0007669"/>
    <property type="project" value="InterPro"/>
</dbReference>
<proteinExistence type="inferred from homology"/>
<dbReference type="InterPro" id="IPR050739">
    <property type="entry name" value="MFP"/>
</dbReference>
<evidence type="ECO:0000256" key="10">
    <source>
        <dbReference type="SAM" id="Coils"/>
    </source>
</evidence>
<evidence type="ECO:0000256" key="4">
    <source>
        <dbReference type="ARBA" id="ARBA00022475"/>
    </source>
</evidence>
<protein>
    <recommendedName>
        <fullName evidence="9">Membrane fusion protein (MFP) family protein</fullName>
    </recommendedName>
</protein>
<dbReference type="Gene3D" id="2.40.50.100">
    <property type="match status" value="1"/>
</dbReference>
<sequence length="455" mass="50616">MEPTNQSSVKPGVPNKHATDELAVDFLPDADEIERSPLPRQARATLYVLLTALLGFLLWAIYSDVDRVVVARGRLVTPLPNIVVQPLETSIIASLDVRVGQIVHKGQQLATLDPTFAEADQAQLRIRLDSLNTQVQRLNAELSGAKSADAESDTADRQLQAQLDAERKANYQAQQKQLSEKIQQLHAGITTNLRDQQALSARVKPLLEIEEMQNNLVNRHYGARVQMLEAQEKRMEVERDLQLAKNREQELKRELAALEAEKAAFDKGWRQKTMEDLLATQRERDEVNEQLQKAEKRHKLVTLVSPAEAVVLDVAKLSLSSVAKAAEPLFTLVPLEAELEAEVEIDSLDVGYVKPGDLARLKLDAYPFQLHGTLDATVRTLSEDAFRRESAGPGMEAYYASRLALGEGRLKNLPGQARLLPGMTLTAEIVVGKRSVISYLLWPLTKALDESIQEP</sequence>
<organism evidence="12 13">
    <name type="scientific">Methylomonas koyamae</name>
    <dbReference type="NCBI Taxonomy" id="702114"/>
    <lineage>
        <taxon>Bacteria</taxon>
        <taxon>Pseudomonadati</taxon>
        <taxon>Pseudomonadota</taxon>
        <taxon>Gammaproteobacteria</taxon>
        <taxon>Methylococcales</taxon>
        <taxon>Methylococcaceae</taxon>
        <taxon>Methylomonas</taxon>
    </lineage>
</organism>
<keyword evidence="8 9" id="KW-0472">Membrane</keyword>
<evidence type="ECO:0000256" key="5">
    <source>
        <dbReference type="ARBA" id="ARBA00022519"/>
    </source>
</evidence>
<dbReference type="Gene3D" id="2.40.30.170">
    <property type="match status" value="1"/>
</dbReference>
<dbReference type="InterPro" id="IPR058982">
    <property type="entry name" value="Beta-barrel_AprE"/>
</dbReference>
<dbReference type="OrthoDB" id="9775513at2"/>
<reference evidence="13" key="1">
    <citation type="submission" date="2016-03" db="EMBL/GenBank/DDBJ databases">
        <authorList>
            <person name="Heylen K."/>
            <person name="De Vos P."/>
            <person name="Vekeman B."/>
        </authorList>
    </citation>
    <scope>NUCLEOTIDE SEQUENCE [LARGE SCALE GENOMIC DNA]</scope>
    <source>
        <strain evidence="13">R-45383</strain>
    </source>
</reference>